<evidence type="ECO:0000313" key="3">
    <source>
        <dbReference type="EMBL" id="KAB0685166.1"/>
    </source>
</evidence>
<keyword evidence="1" id="KW-0732">Signal</keyword>
<accession>A0A6L3NL56</accession>
<dbReference type="Proteomes" id="UP000473571">
    <property type="component" value="Unassembled WGS sequence"/>
</dbReference>
<protein>
    <submittedName>
        <fullName evidence="3">DUF1311 domain-containing protein</fullName>
    </submittedName>
</protein>
<dbReference type="AlphaFoldDB" id="A0A6L3NL56"/>
<feature type="domain" description="Lysozyme inhibitor LprI-like N-terminal" evidence="2">
    <location>
        <begin position="65"/>
        <end position="146"/>
    </location>
</feature>
<dbReference type="InterPro" id="IPR009739">
    <property type="entry name" value="LprI-like_N"/>
</dbReference>
<feature type="chain" id="PRO_5026665824" evidence="1">
    <location>
        <begin position="32"/>
        <end position="163"/>
    </location>
</feature>
<dbReference type="EMBL" id="VZOL01000035">
    <property type="protein sequence ID" value="KAB0685166.1"/>
    <property type="molecule type" value="Genomic_DNA"/>
</dbReference>
<evidence type="ECO:0000259" key="2">
    <source>
        <dbReference type="Pfam" id="PF07007"/>
    </source>
</evidence>
<name>A0A6L3NL56_9BURK</name>
<feature type="signal peptide" evidence="1">
    <location>
        <begin position="1"/>
        <end position="31"/>
    </location>
</feature>
<evidence type="ECO:0000256" key="1">
    <source>
        <dbReference type="SAM" id="SignalP"/>
    </source>
</evidence>
<evidence type="ECO:0000313" key="4">
    <source>
        <dbReference type="Proteomes" id="UP000473571"/>
    </source>
</evidence>
<gene>
    <name evidence="3" type="ORF">F7R13_05645</name>
</gene>
<organism evidence="3 4">
    <name type="scientific">Burkholderia territorii</name>
    <dbReference type="NCBI Taxonomy" id="1503055"/>
    <lineage>
        <taxon>Bacteria</taxon>
        <taxon>Pseudomonadati</taxon>
        <taxon>Pseudomonadota</taxon>
        <taxon>Betaproteobacteria</taxon>
        <taxon>Burkholderiales</taxon>
        <taxon>Burkholderiaceae</taxon>
        <taxon>Burkholderia</taxon>
        <taxon>Burkholderia cepacia complex</taxon>
    </lineage>
</organism>
<dbReference type="Gene3D" id="1.20.1270.180">
    <property type="match status" value="1"/>
</dbReference>
<proteinExistence type="predicted"/>
<sequence length="163" mass="18303">MHDRRMPMSIRFTPAILASALCSVISVAAIAGTTTGDARDDYQRLIAPRERADDLVPNCPSDGSSSCLKVFVDKADARLNLLYQGLMKQLNMQPDVKQALIESERKWIAFRDANCSVRSAYYRGALHDYMIQSCLLDLTKQRAEELRKFARTDQMLTDLGIGE</sequence>
<dbReference type="Pfam" id="PF07007">
    <property type="entry name" value="LprI"/>
    <property type="match status" value="1"/>
</dbReference>
<reference evidence="3 4" key="1">
    <citation type="submission" date="2019-09" db="EMBL/GenBank/DDBJ databases">
        <title>Draft genome sequences of 48 bacterial type strains from the CCUG.</title>
        <authorList>
            <person name="Tunovic T."/>
            <person name="Pineiro-Iglesias B."/>
            <person name="Unosson C."/>
            <person name="Inganas E."/>
            <person name="Ohlen M."/>
            <person name="Cardew S."/>
            <person name="Jensie-Markopoulos S."/>
            <person name="Salva-Serra F."/>
            <person name="Jaen-Luchoro D."/>
            <person name="Karlsson R."/>
            <person name="Svensson-Stadler L."/>
            <person name="Chun J."/>
            <person name="Moore E."/>
        </authorList>
    </citation>
    <scope>NUCLEOTIDE SEQUENCE [LARGE SCALE GENOMIC DNA]</scope>
    <source>
        <strain evidence="3 4">CCUG 65687</strain>
    </source>
</reference>
<comment type="caution">
    <text evidence="3">The sequence shown here is derived from an EMBL/GenBank/DDBJ whole genome shotgun (WGS) entry which is preliminary data.</text>
</comment>